<dbReference type="SUPFAM" id="SSF57716">
    <property type="entry name" value="Glucocorticoid receptor-like (DNA-binding domain)"/>
    <property type="match status" value="1"/>
</dbReference>
<evidence type="ECO:0000313" key="9">
    <source>
        <dbReference type="Proteomes" id="UP000054248"/>
    </source>
</evidence>
<dbReference type="STRING" id="1051891.A0A0C3QBV4"/>
<feature type="domain" description="LIM zinc-binding" evidence="7">
    <location>
        <begin position="17"/>
        <end position="76"/>
    </location>
</feature>
<keyword evidence="2" id="KW-0677">Repeat</keyword>
<proteinExistence type="predicted"/>
<dbReference type="OrthoDB" id="2987153at2759"/>
<gene>
    <name evidence="8" type="ORF">M407DRAFT_72301</name>
</gene>
<keyword evidence="1 5" id="KW-0479">Metal-binding</keyword>
<dbReference type="HOGENOM" id="CLU_126333_0_0_1"/>
<dbReference type="InterPro" id="IPR001781">
    <property type="entry name" value="Znf_LIM"/>
</dbReference>
<reference evidence="9" key="2">
    <citation type="submission" date="2015-01" db="EMBL/GenBank/DDBJ databases">
        <title>Evolutionary Origins and Diversification of the Mycorrhizal Mutualists.</title>
        <authorList>
            <consortium name="DOE Joint Genome Institute"/>
            <consortium name="Mycorrhizal Genomics Consortium"/>
            <person name="Kohler A."/>
            <person name="Kuo A."/>
            <person name="Nagy L.G."/>
            <person name="Floudas D."/>
            <person name="Copeland A."/>
            <person name="Barry K.W."/>
            <person name="Cichocki N."/>
            <person name="Veneault-Fourrey C."/>
            <person name="LaButti K."/>
            <person name="Lindquist E.A."/>
            <person name="Lipzen A."/>
            <person name="Lundell T."/>
            <person name="Morin E."/>
            <person name="Murat C."/>
            <person name="Riley R."/>
            <person name="Ohm R."/>
            <person name="Sun H."/>
            <person name="Tunlid A."/>
            <person name="Henrissat B."/>
            <person name="Grigoriev I.V."/>
            <person name="Hibbett D.S."/>
            <person name="Martin F."/>
        </authorList>
    </citation>
    <scope>NUCLEOTIDE SEQUENCE [LARGE SCALE GENOMIC DNA]</scope>
    <source>
        <strain evidence="9">MUT 4182</strain>
    </source>
</reference>
<evidence type="ECO:0000256" key="3">
    <source>
        <dbReference type="ARBA" id="ARBA00022833"/>
    </source>
</evidence>
<evidence type="ECO:0000313" key="8">
    <source>
        <dbReference type="EMBL" id="KIO28065.1"/>
    </source>
</evidence>
<evidence type="ECO:0000256" key="2">
    <source>
        <dbReference type="ARBA" id="ARBA00022737"/>
    </source>
</evidence>
<dbReference type="PANTHER" id="PTHR24212:SF8">
    <property type="entry name" value="LIM ZINC FINGER DOMAIN CONTAINING PROTEIN"/>
    <property type="match status" value="1"/>
</dbReference>
<evidence type="ECO:0000259" key="7">
    <source>
        <dbReference type="PROSITE" id="PS50023"/>
    </source>
</evidence>
<keyword evidence="3 5" id="KW-0862">Zinc</keyword>
<dbReference type="PROSITE" id="PS50023">
    <property type="entry name" value="LIM_DOMAIN_2"/>
    <property type="match status" value="2"/>
</dbReference>
<feature type="compositionally biased region" description="Basic and acidic residues" evidence="6">
    <location>
        <begin position="143"/>
        <end position="165"/>
    </location>
</feature>
<keyword evidence="9" id="KW-1185">Reference proteome</keyword>
<sequence>MQYQIHQQHQVASLNESYCGGCKETIESESGGVVVSFGDALWHVKCFRCAKCHERVTADTNLLLLSDGSPVCGSCSYNCNVCKLPILDEAIMTGDESYHAACFTCRSCSRQIQELVFAKTSNGIYCMACHNERVARSRRHADRKRDKSKSSRKDKDKERERRPKDVPVSPHMPDQFKLANSADGC</sequence>
<dbReference type="PANTHER" id="PTHR24212">
    <property type="entry name" value="ZYXIN/TRIP6"/>
    <property type="match status" value="1"/>
</dbReference>
<reference evidence="8 9" key="1">
    <citation type="submission" date="2014-04" db="EMBL/GenBank/DDBJ databases">
        <authorList>
            <consortium name="DOE Joint Genome Institute"/>
            <person name="Kuo A."/>
            <person name="Girlanda M."/>
            <person name="Perotto S."/>
            <person name="Kohler A."/>
            <person name="Nagy L.G."/>
            <person name="Floudas D."/>
            <person name="Copeland A."/>
            <person name="Barry K.W."/>
            <person name="Cichocki N."/>
            <person name="Veneault-Fourrey C."/>
            <person name="LaButti K."/>
            <person name="Lindquist E.A."/>
            <person name="Lipzen A."/>
            <person name="Lundell T."/>
            <person name="Morin E."/>
            <person name="Murat C."/>
            <person name="Sun H."/>
            <person name="Tunlid A."/>
            <person name="Henrissat B."/>
            <person name="Grigoriev I.V."/>
            <person name="Hibbett D.S."/>
            <person name="Martin F."/>
            <person name="Nordberg H.P."/>
            <person name="Cantor M.N."/>
            <person name="Hua S.X."/>
        </authorList>
    </citation>
    <scope>NUCLEOTIDE SEQUENCE [LARGE SCALE GENOMIC DNA]</scope>
    <source>
        <strain evidence="8 9">MUT 4182</strain>
    </source>
</reference>
<feature type="domain" description="LIM zinc-binding" evidence="7">
    <location>
        <begin position="77"/>
        <end position="136"/>
    </location>
</feature>
<accession>A0A0C3QBV4</accession>
<dbReference type="Proteomes" id="UP000054248">
    <property type="component" value="Unassembled WGS sequence"/>
</dbReference>
<evidence type="ECO:0000256" key="4">
    <source>
        <dbReference type="ARBA" id="ARBA00023038"/>
    </source>
</evidence>
<dbReference type="FunFam" id="2.10.110.10:FF:000160">
    <property type="entry name" value="Signal transducer, putative"/>
    <property type="match status" value="1"/>
</dbReference>
<evidence type="ECO:0000256" key="1">
    <source>
        <dbReference type="ARBA" id="ARBA00022723"/>
    </source>
</evidence>
<dbReference type="Gene3D" id="2.10.110.10">
    <property type="entry name" value="Cysteine Rich Protein"/>
    <property type="match status" value="2"/>
</dbReference>
<organism evidence="8 9">
    <name type="scientific">Tulasnella calospora MUT 4182</name>
    <dbReference type="NCBI Taxonomy" id="1051891"/>
    <lineage>
        <taxon>Eukaryota</taxon>
        <taxon>Fungi</taxon>
        <taxon>Dikarya</taxon>
        <taxon>Basidiomycota</taxon>
        <taxon>Agaricomycotina</taxon>
        <taxon>Agaricomycetes</taxon>
        <taxon>Cantharellales</taxon>
        <taxon>Tulasnellaceae</taxon>
        <taxon>Tulasnella</taxon>
    </lineage>
</organism>
<dbReference type="GO" id="GO:0046872">
    <property type="term" value="F:metal ion binding"/>
    <property type="evidence" value="ECO:0007669"/>
    <property type="project" value="UniProtKB-KW"/>
</dbReference>
<evidence type="ECO:0000256" key="6">
    <source>
        <dbReference type="SAM" id="MobiDB-lite"/>
    </source>
</evidence>
<feature type="region of interest" description="Disordered" evidence="6">
    <location>
        <begin position="137"/>
        <end position="185"/>
    </location>
</feature>
<protein>
    <recommendedName>
        <fullName evidence="7">LIM zinc-binding domain-containing protein</fullName>
    </recommendedName>
</protein>
<dbReference type="SMART" id="SM00132">
    <property type="entry name" value="LIM"/>
    <property type="match status" value="2"/>
</dbReference>
<dbReference type="GO" id="GO:0030695">
    <property type="term" value="F:GTPase regulator activity"/>
    <property type="evidence" value="ECO:0007669"/>
    <property type="project" value="UniProtKB-ARBA"/>
</dbReference>
<name>A0A0C3QBV4_9AGAM</name>
<dbReference type="EMBL" id="KN822999">
    <property type="protein sequence ID" value="KIO28065.1"/>
    <property type="molecule type" value="Genomic_DNA"/>
</dbReference>
<dbReference type="Pfam" id="PF00412">
    <property type="entry name" value="LIM"/>
    <property type="match status" value="2"/>
</dbReference>
<keyword evidence="4 5" id="KW-0440">LIM domain</keyword>
<dbReference type="PROSITE" id="PS00478">
    <property type="entry name" value="LIM_DOMAIN_1"/>
    <property type="match status" value="2"/>
</dbReference>
<dbReference type="AlphaFoldDB" id="A0A0C3QBV4"/>
<evidence type="ECO:0000256" key="5">
    <source>
        <dbReference type="PROSITE-ProRule" id="PRU00125"/>
    </source>
</evidence>